<gene>
    <name evidence="4" type="primary">LOC113854241</name>
</gene>
<evidence type="ECO:0000313" key="4">
    <source>
        <dbReference type="RefSeq" id="XP_027340944.1"/>
    </source>
</evidence>
<evidence type="ECO:0000259" key="2">
    <source>
        <dbReference type="Pfam" id="PF23247"/>
    </source>
</evidence>
<reference evidence="3" key="1">
    <citation type="journal article" date="2019" name="Toxins">
        <title>Detection of Abrin-Like and Prepropulchellin-Like Toxin Genes and Transcripts Using Whole Genome Sequencing and Full-Length Transcript Sequencing of Abrus precatorius.</title>
        <authorList>
            <person name="Hovde B.T."/>
            <person name="Daligault H.E."/>
            <person name="Hanschen E.R."/>
            <person name="Kunde Y.A."/>
            <person name="Johnson M.B."/>
            <person name="Starkenburg S.R."/>
            <person name="Johnson S.L."/>
        </authorList>
    </citation>
    <scope>NUCLEOTIDE SEQUENCE [LARGE SCALE GENOMIC DNA]</scope>
</reference>
<dbReference type="SUPFAM" id="SSF52058">
    <property type="entry name" value="L domain-like"/>
    <property type="match status" value="2"/>
</dbReference>
<dbReference type="InterPro" id="IPR050905">
    <property type="entry name" value="Plant_NBS-LRR"/>
</dbReference>
<protein>
    <submittedName>
        <fullName evidence="4">Probable disease resistance protein At4g27220</fullName>
    </submittedName>
</protein>
<name>A0A8B8KD03_ABRPR</name>
<evidence type="ECO:0000313" key="3">
    <source>
        <dbReference type="Proteomes" id="UP000694853"/>
    </source>
</evidence>
<sequence>MQEIILSTDNPLMQVPNSFFDETKLLKLLELIGFDCSKLPSSFGLIRNLQALSMYNCKLGDITMVGELTNLQILVLLGTRIQQLPRQIEQLQKLLILDLRDTYIQMILSNVLSNLTSLEELYLRNSFCNWEVERSNSENRNASLKELTNLHHLAYIEDLYVPDPQAWPMDLYFEKIKSYTIFIGDRWVETHNGDHGLKVLKLKLDRKLQLEDGIKRMVKNVDVLYLDELYGVQNILSDLGSDGFLHLQSLPIQNNVEIKCIAMSSSDDHPIDAFPNLESLSLKNVSNLKHICHGSLSEKSFFKIRVIRVQQCHEMTCLFSDSMVKSLPYLVDLEVSECKLIEAIVVGGEEIIVFPHLRSLKLQGLPALLNFYMFSSYVKHVLFDDKLPELLWVCCLSEDAGDALRVIGFPEMAKMHLEDLPSLMRFFSKGYVELPSLENVVLNHCPQLDDFGLGTIESSQLKSMIIDNQDQIQNDALISQELVLMELPDVVDIWEIRNLYNRIPQLNNLRKIHIKSCPSMMVVIHPEVRKLPQLNELKIQECKNLTKVLPLFYLDPIKFLALSKVELMYLPKLVMFHENHGLIKIELPVLKTLVIEKCPELEIFTHGLATAYDLPTDDRNSFFKLNELKLDTCHMLVYVISSKDVTRVSRIDKTHCKSL</sequence>
<keyword evidence="3" id="KW-1185">Reference proteome</keyword>
<accession>A0A8B8KD03</accession>
<dbReference type="GeneID" id="113854241"/>
<dbReference type="PANTHER" id="PTHR33463">
    <property type="entry name" value="NB-ARC DOMAIN-CONTAINING PROTEIN-RELATED"/>
    <property type="match status" value="1"/>
</dbReference>
<dbReference type="InterPro" id="IPR057135">
    <property type="entry name" value="At4g27190-like_LRR"/>
</dbReference>
<dbReference type="PANTHER" id="PTHR33463:SF198">
    <property type="entry name" value="RPP4C3"/>
    <property type="match status" value="1"/>
</dbReference>
<dbReference type="Pfam" id="PF23247">
    <property type="entry name" value="LRR_RPS2"/>
    <property type="match status" value="1"/>
</dbReference>
<keyword evidence="1" id="KW-0611">Plant defense</keyword>
<evidence type="ECO:0000256" key="1">
    <source>
        <dbReference type="ARBA" id="ARBA00022821"/>
    </source>
</evidence>
<dbReference type="OrthoDB" id="1747797at2759"/>
<dbReference type="AlphaFoldDB" id="A0A8B8KD03"/>
<dbReference type="Gene3D" id="3.80.10.10">
    <property type="entry name" value="Ribonuclease Inhibitor"/>
    <property type="match status" value="2"/>
</dbReference>
<organism evidence="3 4">
    <name type="scientific">Abrus precatorius</name>
    <name type="common">Indian licorice</name>
    <name type="synonym">Glycine abrus</name>
    <dbReference type="NCBI Taxonomy" id="3816"/>
    <lineage>
        <taxon>Eukaryota</taxon>
        <taxon>Viridiplantae</taxon>
        <taxon>Streptophyta</taxon>
        <taxon>Embryophyta</taxon>
        <taxon>Tracheophyta</taxon>
        <taxon>Spermatophyta</taxon>
        <taxon>Magnoliopsida</taxon>
        <taxon>eudicotyledons</taxon>
        <taxon>Gunneridae</taxon>
        <taxon>Pentapetalae</taxon>
        <taxon>rosids</taxon>
        <taxon>fabids</taxon>
        <taxon>Fabales</taxon>
        <taxon>Fabaceae</taxon>
        <taxon>Papilionoideae</taxon>
        <taxon>50 kb inversion clade</taxon>
        <taxon>NPAAA clade</taxon>
        <taxon>indigoferoid/millettioid clade</taxon>
        <taxon>Abreae</taxon>
        <taxon>Abrus</taxon>
    </lineage>
</organism>
<dbReference type="InterPro" id="IPR032675">
    <property type="entry name" value="LRR_dom_sf"/>
</dbReference>
<proteinExistence type="predicted"/>
<dbReference type="Proteomes" id="UP000694853">
    <property type="component" value="Unplaced"/>
</dbReference>
<dbReference type="RefSeq" id="XP_027340944.1">
    <property type="nucleotide sequence ID" value="XM_027485143.1"/>
</dbReference>
<dbReference type="KEGG" id="aprc:113854241"/>
<reference evidence="4" key="2">
    <citation type="submission" date="2025-08" db="UniProtKB">
        <authorList>
            <consortium name="RefSeq"/>
        </authorList>
    </citation>
    <scope>IDENTIFICATION</scope>
    <source>
        <tissue evidence="4">Young leaves</tissue>
    </source>
</reference>
<feature type="domain" description="Disease resistance protein At4g27190-like leucine-rich repeats" evidence="2">
    <location>
        <begin position="219"/>
        <end position="339"/>
    </location>
</feature>